<keyword evidence="1" id="KW-0812">Transmembrane</keyword>
<accession>A0A560F1S8</accession>
<name>A0A560F1S8_9PROT</name>
<dbReference type="AlphaFoldDB" id="A0A560F1S8"/>
<sequence>MERFTGKYAVGRLQYQDPWWVVAGTLGAAVVVLILGALAIG</sequence>
<evidence type="ECO:0000256" key="1">
    <source>
        <dbReference type="SAM" id="Phobius"/>
    </source>
</evidence>
<keyword evidence="3" id="KW-1185">Reference proteome</keyword>
<dbReference type="EMBL" id="VITO01000029">
    <property type="protein sequence ID" value="TWB15582.1"/>
    <property type="molecule type" value="Genomic_DNA"/>
</dbReference>
<keyword evidence="1" id="KW-1133">Transmembrane helix</keyword>
<evidence type="ECO:0000313" key="3">
    <source>
        <dbReference type="Proteomes" id="UP000316545"/>
    </source>
</evidence>
<protein>
    <submittedName>
        <fullName evidence="2">Uncharacterized protein</fullName>
    </submittedName>
</protein>
<keyword evidence="1" id="KW-0472">Membrane</keyword>
<dbReference type="Proteomes" id="UP000316545">
    <property type="component" value="Unassembled WGS sequence"/>
</dbReference>
<organism evidence="2 3">
    <name type="scientific">Nitrospirillum amazonense</name>
    <dbReference type="NCBI Taxonomy" id="28077"/>
    <lineage>
        <taxon>Bacteria</taxon>
        <taxon>Pseudomonadati</taxon>
        <taxon>Pseudomonadota</taxon>
        <taxon>Alphaproteobacteria</taxon>
        <taxon>Rhodospirillales</taxon>
        <taxon>Azospirillaceae</taxon>
        <taxon>Nitrospirillum</taxon>
    </lineage>
</organism>
<evidence type="ECO:0000313" key="2">
    <source>
        <dbReference type="EMBL" id="TWB15582.1"/>
    </source>
</evidence>
<comment type="caution">
    <text evidence="2">The sequence shown here is derived from an EMBL/GenBank/DDBJ whole genome shotgun (WGS) entry which is preliminary data.</text>
</comment>
<reference evidence="2 3" key="1">
    <citation type="submission" date="2019-06" db="EMBL/GenBank/DDBJ databases">
        <title>Genomic Encyclopedia of Type Strains, Phase IV (KMG-V): Genome sequencing to study the core and pangenomes of soil and plant-associated prokaryotes.</title>
        <authorList>
            <person name="Whitman W."/>
        </authorList>
    </citation>
    <scope>NUCLEOTIDE SEQUENCE [LARGE SCALE GENOMIC DNA]</scope>
    <source>
        <strain evidence="2 3">BR 11865</strain>
    </source>
</reference>
<dbReference type="RefSeq" id="WP_281290163.1">
    <property type="nucleotide sequence ID" value="NZ_VITO01000029.1"/>
</dbReference>
<gene>
    <name evidence="2" type="ORF">FBZ88_12935</name>
</gene>
<feature type="transmembrane region" description="Helical" evidence="1">
    <location>
        <begin position="20"/>
        <end position="40"/>
    </location>
</feature>
<proteinExistence type="predicted"/>